<dbReference type="Gene3D" id="3.30.200.20">
    <property type="entry name" value="Phosphorylase Kinase, domain 1"/>
    <property type="match status" value="1"/>
</dbReference>
<dbReference type="Pfam" id="PF13855">
    <property type="entry name" value="LRR_8"/>
    <property type="match status" value="1"/>
</dbReference>
<dbReference type="Gene3D" id="3.80.10.10">
    <property type="entry name" value="Ribonuclease Inhibitor"/>
    <property type="match status" value="3"/>
</dbReference>
<feature type="compositionally biased region" description="Polar residues" evidence="13">
    <location>
        <begin position="1307"/>
        <end position="1322"/>
    </location>
</feature>
<keyword evidence="18" id="KW-1185">Reference proteome</keyword>
<feature type="binding site" evidence="12">
    <location>
        <position position="1367"/>
    </location>
    <ligand>
        <name>ATP</name>
        <dbReference type="ChEBI" id="CHEBI:30616"/>
    </ligand>
</feature>
<evidence type="ECO:0000256" key="3">
    <source>
        <dbReference type="ARBA" id="ARBA00022614"/>
    </source>
</evidence>
<keyword evidence="12" id="KW-0547">Nucleotide-binding</keyword>
<dbReference type="PANTHER" id="PTHR45631">
    <property type="entry name" value="OS07G0107800 PROTEIN-RELATED"/>
    <property type="match status" value="1"/>
</dbReference>
<feature type="chain" id="PRO_5035939209" description="non-specific serine/threonine protein kinase" evidence="15">
    <location>
        <begin position="24"/>
        <end position="2818"/>
    </location>
</feature>
<dbReference type="GO" id="GO:0016020">
    <property type="term" value="C:membrane"/>
    <property type="evidence" value="ECO:0007669"/>
    <property type="project" value="UniProtKB-SubCell"/>
</dbReference>
<dbReference type="InterPro" id="IPR032675">
    <property type="entry name" value="LRR_dom_sf"/>
</dbReference>
<feature type="signal peptide" evidence="15">
    <location>
        <begin position="1"/>
        <end position="23"/>
    </location>
</feature>
<keyword evidence="7 14" id="KW-1133">Transmembrane helix</keyword>
<feature type="binding site" evidence="12">
    <location>
        <position position="2069"/>
    </location>
    <ligand>
        <name>ATP</name>
        <dbReference type="ChEBI" id="CHEBI:30616"/>
    </ligand>
</feature>
<keyword evidence="12" id="KW-0067">ATP-binding</keyword>
<keyword evidence="5 15" id="KW-0732">Signal</keyword>
<feature type="domain" description="Protein kinase" evidence="16">
    <location>
        <begin position="2767"/>
        <end position="2818"/>
    </location>
</feature>
<dbReference type="Pfam" id="PF00560">
    <property type="entry name" value="LRR_1"/>
    <property type="match status" value="2"/>
</dbReference>
<evidence type="ECO:0000256" key="7">
    <source>
        <dbReference type="ARBA" id="ARBA00022989"/>
    </source>
</evidence>
<evidence type="ECO:0000259" key="16">
    <source>
        <dbReference type="PROSITE" id="PS50011"/>
    </source>
</evidence>
<dbReference type="InterPro" id="IPR024788">
    <property type="entry name" value="Malectin-like_Carb-bd_dom"/>
</dbReference>
<evidence type="ECO:0000256" key="4">
    <source>
        <dbReference type="ARBA" id="ARBA00022692"/>
    </source>
</evidence>
<dbReference type="EMBL" id="LR999451">
    <property type="protein sequence ID" value="CAE5959962.1"/>
    <property type="molecule type" value="Genomic_DNA"/>
</dbReference>
<name>A0A8S1ZJL1_ARAAE</name>
<dbReference type="PROSITE" id="PS00107">
    <property type="entry name" value="PROTEIN_KINASE_ATP"/>
    <property type="match status" value="4"/>
</dbReference>
<feature type="domain" description="Protein kinase" evidence="16">
    <location>
        <begin position="2042"/>
        <end position="2403"/>
    </location>
</feature>
<feature type="binding site" evidence="12">
    <location>
        <position position="2795"/>
    </location>
    <ligand>
        <name>ATP</name>
        <dbReference type="ChEBI" id="CHEBI:30616"/>
    </ligand>
</feature>
<protein>
    <recommendedName>
        <fullName evidence="2">non-specific serine/threonine protein kinase</fullName>
        <ecNumber evidence="2">2.7.11.1</ecNumber>
    </recommendedName>
</protein>
<evidence type="ECO:0000256" key="10">
    <source>
        <dbReference type="ARBA" id="ARBA00047899"/>
    </source>
</evidence>
<feature type="region of interest" description="Disordered" evidence="13">
    <location>
        <begin position="1295"/>
        <end position="1322"/>
    </location>
</feature>
<feature type="transmembrane region" description="Helical" evidence="14">
    <location>
        <begin position="2695"/>
        <end position="2719"/>
    </location>
</feature>
<dbReference type="Gene3D" id="1.10.510.10">
    <property type="entry name" value="Transferase(Phosphotransferase) domain 1"/>
    <property type="match status" value="3"/>
</dbReference>
<evidence type="ECO:0000256" key="1">
    <source>
        <dbReference type="ARBA" id="ARBA00004167"/>
    </source>
</evidence>
<dbReference type="GO" id="GO:0005524">
    <property type="term" value="F:ATP binding"/>
    <property type="evidence" value="ECO:0007669"/>
    <property type="project" value="UniProtKB-UniRule"/>
</dbReference>
<dbReference type="SMART" id="SM00369">
    <property type="entry name" value="LRR_TYP"/>
    <property type="match status" value="4"/>
</dbReference>
<feature type="domain" description="Protein kinase" evidence="16">
    <location>
        <begin position="1340"/>
        <end position="1720"/>
    </location>
</feature>
<feature type="transmembrane region" description="Helical" evidence="14">
    <location>
        <begin position="1265"/>
        <end position="1290"/>
    </location>
</feature>
<proteinExistence type="predicted"/>
<feature type="region of interest" description="Disordered" evidence="13">
    <location>
        <begin position="492"/>
        <end position="517"/>
    </location>
</feature>
<evidence type="ECO:0000256" key="6">
    <source>
        <dbReference type="ARBA" id="ARBA00022737"/>
    </source>
</evidence>
<dbReference type="SUPFAM" id="SSF52058">
    <property type="entry name" value="L domain-like"/>
    <property type="match status" value="3"/>
</dbReference>
<feature type="region of interest" description="Disordered" evidence="13">
    <location>
        <begin position="708"/>
        <end position="729"/>
    </location>
</feature>
<dbReference type="Pfam" id="PF12819">
    <property type="entry name" value="Malectin_like"/>
    <property type="match status" value="4"/>
</dbReference>
<keyword evidence="6" id="KW-0677">Repeat</keyword>
<dbReference type="InterPro" id="IPR003591">
    <property type="entry name" value="Leu-rich_rpt_typical-subtyp"/>
</dbReference>
<sequence length="2818" mass="313290">MKSLHLFLLLLVVAFTVSRSVEAQDQAGFISLDCGLVPKEATYAEISTKIQYKSDADYIDSGLVKTINEAYKTQLEQQVWALRSFPVGERNCYNVNLTANTRYLIRGTFVYGNYDGQSQFPSFDLHIGPNKWTSVKILGVTNISMHEIIHVVPQNILQVCLVKTGPTIPFISSLEFRPLNKETYNTQSGALMLYARVYFPSKSPSYIRYDDDIHDRYWNSYTDNEILSVSTDLPVDISNIYEVPESVMKTAAFRKTASESLFIWWQLEDISAMLYLYMHFAEIQNLKANESREFNITYNGGKLWYPQFRPPKLSITTIFNPKAVSSSDGKFNFTFTMTGNSTLPPFINAVEIYTALEFKQLETNRDEVTAMMNIKETYGLSKKISWQGDPCAPQFYRWEGLNCSYLDSESSRIISLNLSGNPSLNLRVPDSLQKRVNSKSLTLILGENLNPIPKKESKKVPVVAIAASVAGVFALLVILAIFFLVRGKKVKSTDAPGPPPSATSGIVKSETRSSNPSIMTKDRRITYPEVLKMTNNFERVLGKGGFGTVYHGNLEDAQVAVKMLSHSSAQGYKEFKAEVELLLRVHHRHLVGLVGYCDDGDNLALIYEYMANGDLRENMSGKSGGNVLTWENRMQIAVEAAQAGPIQDKDNCNRVAACQTNAEAEAVTEAMCTIESVTDIAGTKDNAILSDREIRHVLAENKFSRLGSSFSDGDSLSSDGDSMVSVDSESGSGLMELMTPYSQRLLRERPVKPSIKAKEVQASSNTRGRAFTVSRPVEAQNQAGFISLDCGLVPKETTYLEATTNITYKSDANYTDSGLVGKINDAHKKLVHQQLWALRSFPEGERNCYNFNLVANRKYLIRGTFVYGNYDGLNQPPSFDLHIGTSKWTSIKIVGETDTIMREIIHVLTQGRLQVCLVKTGRTTPLISSLELRPLKNSTYVTESGSLVLYNRVYFTSDSTSIIRYAKDINDRIWNPLTEDDSTASISTDLDVNTNNIYEMPQVVMQTAAIPKNASAPWNLLWTIDNTTALSYVFMHFAEIQDLKANETREFSITYNGGTPWYGWFRPAKLSITTIYSQTALTSSNGEYNFTLAMTGNSTLPPLMQALEIYTVVDILQLQTDKDEVSAIMDIKMTYGLSKKISWQGDPCAPQLYRWEGLNCSYPDTEASRIISLNLNASGLNGTITTDITKLTQLSELDLSNNDLSGEIPAFFADMKLLKLIILSGNPKLNLTVPDSLQQRVNSKSLTLILGQNLNPTPKKESKTVLVVVIAASMAGVLALLVILAIFFVVRGKKGKSTDAPGPPPSITSGIVKSETRSSNPSIMTKDRRITYPEVLKMTNNFERVLGKGGFGTVYHGNLDDAQVAVKMLSDSSAQGYKEFKAEVELLLRVHHRHLVGLTGYCDDGDNLALIYEYMANGDLRENMSGKRGGNVLTWENRMQIAVEAAQASSESDHLRKKMKSLHWILLLLIIAFTVLRSVKAQNQAGFISLDCGLVPKNTTYTEKTTNITYKSDADYIDSGLVGKINDAYKTQFQQQVWALRSFPVGQRNCYNVNLTAKSKYLIRGTFVYGNYDGLNQLPSFDLHIGPNKWSSVKILGVTNTSMHEIIHVVPQDSLQVCLVKTGSTTPFISSLEFRPLNNESYLTQSGSLMLFARIYFPSGPSSFIRYDEDIHDRGWNSYSDDETVSISTDLPIDTSNFYDMPQSVMKTAAVPKNASEPWLLWWTLDEITAQSYVYMHFAEIQNLTTSEIREFNITYNGGLRWYSYFRPPKLSISTVFNPRAVSSSNGIFNFTFAMTGNSTLPPLLNALEIYTVVDLLQLETNKDDISAMVNIKETYGLSKKISWQGDPCAPQFYRWEGLNCSYPDSEASRIISLNLNGSELTGSITSDISKLTQLTVLDLSNNDLSGEIPAFFADMKSLKLINLSGNPKLNLTAIPESLQQRVNGKSLTLILGENLNLSPKKESKKVPMVAIAASVAGVFALLVIFAILFIIKRKNAKANKSPGPPPLVTPGIVNSETRSSNPSIMIRERRITYPEVLKMTNNFERVLGKGGFGTVYHGNLDGAQVAVKMLSHSSAQGYKEFKAEVELLLRVHHRHLVGLVGYCDDGDNLALIYEYMANGDLRENMSGKRGGNVLTWGNRMQIAVEAAQGLEYLHNGLVAGTPGYLDPEYYRTNWLSEKSDVYSFVRKTMERYCVLVAIFLLILHIVQAQDQTGFISVDCGLPPRESPYNEAKTGLTYTSDADLVNSGKTGRIAKEFESLADKPTLTMRYFPDGVRNCYNLNVTRDTNYLIKATFVYGNYDGLNVGPNFDLYFGPNLWTTVSSNDTIKEIIHVTKSNSLQVCLVKTGISIPFINVLELRPMKKNMYVTQGGSLNYLFRVYISNSSTRIRFPDDVYDRKWYPYFDNSWTQVTTTLNVNTSLTYELPQGVMATAATPLKANATLNITWTVEPPTTQFYSYMHFAELQTLKANDTREFNVTLNGIYTYGPYSPKPLKTETIYDRGPEQCDGGACLLQVVKTLKSTLPPLLNAIEAFTVIDFPQMETNGDDVDAIKNVQDTYGLSRISWQGDPCVPKQFLWDGLNCNNSDNSTPPIITSLDLSSSGLTGIITQAIQNLTNLQELDLSDNNLTGEIPKFLGDIKSLLVINLSGNNLSGSVPPSLLQKKGMKLNVEGNPHLLCTADSCVKKGEDGHKKKSVIVPVVASIASIAVLIGALVLFLILRKKKSPKVEGPSPSYMQASDGRSPRSSEPAIVTKKRRFTYSEVAIMTNNFQRILGKGGFGMVYHGFVNGTEQVAVKILSHSSSQGYKQFKAEVSSHLQH</sequence>
<reference evidence="17" key="1">
    <citation type="submission" date="2021-01" db="EMBL/GenBank/DDBJ databases">
        <authorList>
            <person name="Bezrukov I."/>
        </authorList>
    </citation>
    <scope>NUCLEOTIDE SEQUENCE</scope>
</reference>
<evidence type="ECO:0000256" key="11">
    <source>
        <dbReference type="ARBA" id="ARBA00048679"/>
    </source>
</evidence>
<dbReference type="Pfam" id="PF07714">
    <property type="entry name" value="PK_Tyr_Ser-Thr"/>
    <property type="match status" value="3"/>
</dbReference>
<feature type="domain" description="Protein kinase" evidence="16">
    <location>
        <begin position="535"/>
        <end position="927"/>
    </location>
</feature>
<keyword evidence="9" id="KW-0675">Receptor</keyword>
<evidence type="ECO:0000256" key="8">
    <source>
        <dbReference type="ARBA" id="ARBA00023136"/>
    </source>
</evidence>
<dbReference type="Proteomes" id="UP000682877">
    <property type="component" value="Chromosome 1"/>
</dbReference>
<evidence type="ECO:0000313" key="18">
    <source>
        <dbReference type="Proteomes" id="UP000682877"/>
    </source>
</evidence>
<comment type="catalytic activity">
    <reaction evidence="11">
        <text>L-seryl-[protein] + ATP = O-phospho-L-seryl-[protein] + ADP + H(+)</text>
        <dbReference type="Rhea" id="RHEA:17989"/>
        <dbReference type="Rhea" id="RHEA-COMP:9863"/>
        <dbReference type="Rhea" id="RHEA-COMP:11604"/>
        <dbReference type="ChEBI" id="CHEBI:15378"/>
        <dbReference type="ChEBI" id="CHEBI:29999"/>
        <dbReference type="ChEBI" id="CHEBI:30616"/>
        <dbReference type="ChEBI" id="CHEBI:83421"/>
        <dbReference type="ChEBI" id="CHEBI:456216"/>
        <dbReference type="EC" id="2.7.11.1"/>
    </reaction>
</comment>
<accession>A0A8S1ZJL1</accession>
<dbReference type="SUPFAM" id="SSF56112">
    <property type="entry name" value="Protein kinase-like (PK-like)"/>
    <property type="match status" value="4"/>
</dbReference>
<evidence type="ECO:0000256" key="2">
    <source>
        <dbReference type="ARBA" id="ARBA00012513"/>
    </source>
</evidence>
<evidence type="ECO:0000256" key="5">
    <source>
        <dbReference type="ARBA" id="ARBA00022729"/>
    </source>
</evidence>
<feature type="binding site" evidence="12">
    <location>
        <position position="562"/>
    </location>
    <ligand>
        <name>ATP</name>
        <dbReference type="ChEBI" id="CHEBI:30616"/>
    </ligand>
</feature>
<feature type="transmembrane region" description="Helical" evidence="14">
    <location>
        <begin position="462"/>
        <end position="485"/>
    </location>
</feature>
<dbReference type="GO" id="GO:0004672">
    <property type="term" value="F:protein kinase activity"/>
    <property type="evidence" value="ECO:0007669"/>
    <property type="project" value="InterPro"/>
</dbReference>
<evidence type="ECO:0000256" key="14">
    <source>
        <dbReference type="SAM" id="Phobius"/>
    </source>
</evidence>
<evidence type="ECO:0000313" key="17">
    <source>
        <dbReference type="EMBL" id="CAE5959962.1"/>
    </source>
</evidence>
<dbReference type="InterPro" id="IPR001245">
    <property type="entry name" value="Ser-Thr/Tyr_kinase_cat_dom"/>
</dbReference>
<feature type="region of interest" description="Disordered" evidence="13">
    <location>
        <begin position="2725"/>
        <end position="2749"/>
    </location>
</feature>
<keyword evidence="8 14" id="KW-0472">Membrane</keyword>
<evidence type="ECO:0000256" key="13">
    <source>
        <dbReference type="SAM" id="MobiDB-lite"/>
    </source>
</evidence>
<feature type="transmembrane region" description="Helical" evidence="14">
    <location>
        <begin position="1462"/>
        <end position="1479"/>
    </location>
</feature>
<organism evidence="17 18">
    <name type="scientific">Arabidopsis arenosa</name>
    <name type="common">Sand rock-cress</name>
    <name type="synonym">Cardaminopsis arenosa</name>
    <dbReference type="NCBI Taxonomy" id="38785"/>
    <lineage>
        <taxon>Eukaryota</taxon>
        <taxon>Viridiplantae</taxon>
        <taxon>Streptophyta</taxon>
        <taxon>Embryophyta</taxon>
        <taxon>Tracheophyta</taxon>
        <taxon>Spermatophyta</taxon>
        <taxon>Magnoliopsida</taxon>
        <taxon>eudicotyledons</taxon>
        <taxon>Gunneridae</taxon>
        <taxon>Pentapetalae</taxon>
        <taxon>rosids</taxon>
        <taxon>malvids</taxon>
        <taxon>Brassicales</taxon>
        <taxon>Brassicaceae</taxon>
        <taxon>Camelineae</taxon>
        <taxon>Arabidopsis</taxon>
    </lineage>
</organism>
<comment type="catalytic activity">
    <reaction evidence="10">
        <text>L-threonyl-[protein] + ATP = O-phospho-L-threonyl-[protein] + ADP + H(+)</text>
        <dbReference type="Rhea" id="RHEA:46608"/>
        <dbReference type="Rhea" id="RHEA-COMP:11060"/>
        <dbReference type="Rhea" id="RHEA-COMP:11605"/>
        <dbReference type="ChEBI" id="CHEBI:15378"/>
        <dbReference type="ChEBI" id="CHEBI:30013"/>
        <dbReference type="ChEBI" id="CHEBI:30616"/>
        <dbReference type="ChEBI" id="CHEBI:61977"/>
        <dbReference type="ChEBI" id="CHEBI:456216"/>
        <dbReference type="EC" id="2.7.11.1"/>
    </reaction>
</comment>
<dbReference type="InterPro" id="IPR011009">
    <property type="entry name" value="Kinase-like_dom_sf"/>
</dbReference>
<dbReference type="InterPro" id="IPR000719">
    <property type="entry name" value="Prot_kinase_dom"/>
</dbReference>
<dbReference type="FunFam" id="3.30.200.20:FF:000394">
    <property type="entry name" value="Leucine-rich repeat receptor-like protein kinase"/>
    <property type="match status" value="3"/>
</dbReference>
<dbReference type="InterPro" id="IPR017441">
    <property type="entry name" value="Protein_kinase_ATP_BS"/>
</dbReference>
<evidence type="ECO:0000256" key="9">
    <source>
        <dbReference type="ARBA" id="ARBA00023170"/>
    </source>
</evidence>
<evidence type="ECO:0000256" key="15">
    <source>
        <dbReference type="SAM" id="SignalP"/>
    </source>
</evidence>
<dbReference type="InterPro" id="IPR001611">
    <property type="entry name" value="Leu-rich_rpt"/>
</dbReference>
<gene>
    <name evidence="17" type="ORF">AARE701A_LOCUS3433</name>
</gene>
<dbReference type="FunFam" id="3.80.10.10:FF:000129">
    <property type="entry name" value="Leucine-rich repeat receptor-like kinase"/>
    <property type="match status" value="3"/>
</dbReference>
<keyword evidence="4 14" id="KW-0812">Transmembrane</keyword>
<comment type="subcellular location">
    <subcellularLocation>
        <location evidence="1">Membrane</location>
        <topology evidence="1">Single-pass membrane protein</topology>
    </subcellularLocation>
</comment>
<dbReference type="EC" id="2.7.11.1" evidence="2"/>
<dbReference type="PROSITE" id="PS50011">
    <property type="entry name" value="PROTEIN_KINASE_DOM"/>
    <property type="match status" value="4"/>
</dbReference>
<keyword evidence="3" id="KW-0433">Leucine-rich repeat</keyword>
<feature type="transmembrane region" description="Helical" evidence="14">
    <location>
        <begin position="1969"/>
        <end position="1992"/>
    </location>
</feature>
<feature type="compositionally biased region" description="Polar residues" evidence="13">
    <location>
        <begin position="502"/>
        <end position="517"/>
    </location>
</feature>
<dbReference type="PROSITE" id="PS51450">
    <property type="entry name" value="LRR"/>
    <property type="match status" value="1"/>
</dbReference>
<feature type="transmembrane region" description="Helical" evidence="14">
    <location>
        <begin position="2193"/>
        <end position="2210"/>
    </location>
</feature>
<dbReference type="PANTHER" id="PTHR45631:SF193">
    <property type="entry name" value="PROTEIN KINASE FAMILY PROTEIN"/>
    <property type="match status" value="1"/>
</dbReference>
<evidence type="ECO:0000256" key="12">
    <source>
        <dbReference type="PROSITE-ProRule" id="PRU10141"/>
    </source>
</evidence>